<evidence type="ECO:0000256" key="1">
    <source>
        <dbReference type="SAM" id="Phobius"/>
    </source>
</evidence>
<evidence type="ECO:0000313" key="3">
    <source>
        <dbReference type="Proteomes" id="UP000256970"/>
    </source>
</evidence>
<organism evidence="2 3">
    <name type="scientific">Tetradesmus obliquus</name>
    <name type="common">Green alga</name>
    <name type="synonym">Acutodesmus obliquus</name>
    <dbReference type="NCBI Taxonomy" id="3088"/>
    <lineage>
        <taxon>Eukaryota</taxon>
        <taxon>Viridiplantae</taxon>
        <taxon>Chlorophyta</taxon>
        <taxon>core chlorophytes</taxon>
        <taxon>Chlorophyceae</taxon>
        <taxon>CS clade</taxon>
        <taxon>Sphaeropleales</taxon>
        <taxon>Scenedesmaceae</taxon>
        <taxon>Tetradesmus</taxon>
    </lineage>
</organism>
<evidence type="ECO:0008006" key="4">
    <source>
        <dbReference type="Google" id="ProtNLM"/>
    </source>
</evidence>
<keyword evidence="3" id="KW-1185">Reference proteome</keyword>
<dbReference type="EMBL" id="FNXT01000045">
    <property type="protein sequence ID" value="SZX60095.1"/>
    <property type="molecule type" value="Genomic_DNA"/>
</dbReference>
<evidence type="ECO:0000313" key="2">
    <source>
        <dbReference type="EMBL" id="SZX60095.1"/>
    </source>
</evidence>
<keyword evidence="1" id="KW-0472">Membrane</keyword>
<gene>
    <name evidence="2" type="ORF">BQ4739_LOCUS676</name>
</gene>
<accession>A0A383V3E7</accession>
<dbReference type="Gene3D" id="3.30.470.20">
    <property type="entry name" value="ATP-grasp fold, B domain"/>
    <property type="match status" value="1"/>
</dbReference>
<protein>
    <recommendedName>
        <fullName evidence="4">ATP-grasp domain-containing protein</fullName>
    </recommendedName>
</protein>
<proteinExistence type="predicted"/>
<dbReference type="SUPFAM" id="SSF56059">
    <property type="entry name" value="Glutathione synthetase ATP-binding domain-like"/>
    <property type="match status" value="1"/>
</dbReference>
<keyword evidence="1" id="KW-0812">Transmembrane</keyword>
<name>A0A383V3E7_TETOB</name>
<dbReference type="Proteomes" id="UP000256970">
    <property type="component" value="Unassembled WGS sequence"/>
</dbReference>
<reference evidence="2 3" key="1">
    <citation type="submission" date="2016-10" db="EMBL/GenBank/DDBJ databases">
        <authorList>
            <person name="Cai Z."/>
        </authorList>
    </citation>
    <scope>NUCLEOTIDE SEQUENCE [LARGE SCALE GENOMIC DNA]</scope>
</reference>
<dbReference type="AlphaFoldDB" id="A0A383V3E7"/>
<keyword evidence="1" id="KW-1133">Transmembrane helix</keyword>
<sequence length="534" mass="58043">MGASDAFGTNSALARICPSAALPAVQAAISADAANKRVGKQLLQQLPWLEKLQARVRSYALLLVIYTTFWPTLAATLLLSWWLQPTTLPAPKHNRSSSSSTAGPTRIAAISNGTSQHNTAQLGSSSKPGTVMVTGGKMTKALHVCRHLAAAGWRVVLVETHKYWHVGSRFSSSVAAFHTVPVPEDHPEAYVQALLGIAEAEGVTMFIPVSSPIASLYDALASEALAVQAQAQGWQFRSWSLPAATTALLDHKGSFSDHAAALGLLVPQHHVVTSPQQLQQLNSEKVLGAGRRFVLKSIAYDSVHRADLMLLPCSAAKLAAYLARPDISITQQCPWILQEYIQGREYSCYSLAHLGRLVAHADTAAALSNLNYKYEGHPAIRQWVEAFVQRTNASGQLCFDFIESAKDGRLYCIECNPRTSSVITEFHDSSQLAAAFASPSDVHQTIIPLPHSRPIYWWWNEVARLAASPWSYAPTFLSVIGGGVDGVFTPADPWPFITLHYLQVPLLLVGNMLRGNPWKKVDLCIGKVAELYGD</sequence>
<feature type="transmembrane region" description="Helical" evidence="1">
    <location>
        <begin position="59"/>
        <end position="83"/>
    </location>
</feature>